<name>E8UXX1_TERSS</name>
<dbReference type="EMBL" id="CP002467">
    <property type="protein sequence ID" value="ADV84205.1"/>
    <property type="molecule type" value="Genomic_DNA"/>
</dbReference>
<dbReference type="AlphaFoldDB" id="E8UXX1"/>
<feature type="chain" id="PRO_5003228797" evidence="3">
    <location>
        <begin position="26"/>
        <end position="451"/>
    </location>
</feature>
<dbReference type="PANTHER" id="PTHR43762:SF1">
    <property type="entry name" value="D-ARABINONO-1,4-LACTONE OXIDASE"/>
    <property type="match status" value="1"/>
</dbReference>
<dbReference type="Gene3D" id="3.30.70.2530">
    <property type="match status" value="1"/>
</dbReference>
<keyword evidence="1" id="KW-0274">FAD</keyword>
<gene>
    <name evidence="5" type="ordered locus">AciPR4_3451</name>
</gene>
<evidence type="ECO:0000259" key="4">
    <source>
        <dbReference type="PROSITE" id="PS51387"/>
    </source>
</evidence>
<dbReference type="PANTHER" id="PTHR43762">
    <property type="entry name" value="L-GULONOLACTONE OXIDASE"/>
    <property type="match status" value="1"/>
</dbReference>
<evidence type="ECO:0000256" key="1">
    <source>
        <dbReference type="ARBA" id="ARBA00022827"/>
    </source>
</evidence>
<keyword evidence="6" id="KW-1185">Reference proteome</keyword>
<sequence length="451" mass="49318">MDKRDFLKGSAALAATMAVAGIADATDSPAPTPVPRENWSGTFHYHTNKVLQPANVAEVQDAVRSVNHARALGTRHSFNGIADSTVAQISTLGLKDVLLDAAAKTVKVGGGIKYGELAQQLDAKGFALHNLASLPHISVAGSIATATHGSGVRNGNLATAVSAIELVAADGAVHTLSRAKDGEEFLGAVVGLGALGVVTHVTLDVQPSYQMTQVVYEDLDFGQLEHNFAAIMGTGYSLSLFTNWQKHQAWEVWIKRRVDQGGDATPPPMFYGATLATKKLHPVVGQSAEKTTEQMNTVGKWYERLPHFKMEFTPSTGKEIQTEYFVPFEHAYEAVLAVESLRKQITPHIFVTEVRAIAADDLWMSMAYQRKSLAIHFTWKPEWEAVQKILPQIEAKLAPFQARPHWAKMFALKAAQIDKLYPKANDFKALVAKYDPQGKFRNEFLQTVLFG</sequence>
<dbReference type="NCBIfam" id="TIGR01409">
    <property type="entry name" value="TAT_signal_seq"/>
    <property type="match status" value="1"/>
</dbReference>
<dbReference type="eggNOG" id="COG0277">
    <property type="taxonomic scope" value="Bacteria"/>
</dbReference>
<dbReference type="InterPro" id="IPR016166">
    <property type="entry name" value="FAD-bd_PCMH"/>
</dbReference>
<dbReference type="InterPro" id="IPR007173">
    <property type="entry name" value="ALO_C"/>
</dbReference>
<keyword evidence="3" id="KW-0732">Signal</keyword>
<organism evidence="5 6">
    <name type="scientific">Terriglobus saanensis (strain ATCC BAA-1853 / DSM 23119 / SP1PR4)</name>
    <dbReference type="NCBI Taxonomy" id="401053"/>
    <lineage>
        <taxon>Bacteria</taxon>
        <taxon>Pseudomonadati</taxon>
        <taxon>Acidobacteriota</taxon>
        <taxon>Terriglobia</taxon>
        <taxon>Terriglobales</taxon>
        <taxon>Acidobacteriaceae</taxon>
        <taxon>Terriglobus</taxon>
    </lineage>
</organism>
<dbReference type="HOGENOM" id="CLU_003896_4_2_0"/>
<evidence type="ECO:0000256" key="2">
    <source>
        <dbReference type="ARBA" id="ARBA00023002"/>
    </source>
</evidence>
<dbReference type="STRING" id="401053.AciPR4_3451"/>
<dbReference type="Gene3D" id="3.30.43.10">
    <property type="entry name" value="Uridine Diphospho-n-acetylenolpyruvylglucosamine Reductase, domain 2"/>
    <property type="match status" value="1"/>
</dbReference>
<dbReference type="SUPFAM" id="SSF56176">
    <property type="entry name" value="FAD-binding/transporter-associated domain-like"/>
    <property type="match status" value="1"/>
</dbReference>
<dbReference type="InterPro" id="IPR019546">
    <property type="entry name" value="TAT_signal_bac_arc"/>
</dbReference>
<dbReference type="InterPro" id="IPR010031">
    <property type="entry name" value="FAD_lactone_oxidase-like"/>
</dbReference>
<dbReference type="PROSITE" id="PS51387">
    <property type="entry name" value="FAD_PCMH"/>
    <property type="match status" value="1"/>
</dbReference>
<dbReference type="Gene3D" id="3.30.465.10">
    <property type="match status" value="1"/>
</dbReference>
<reference evidence="5 6" key="1">
    <citation type="journal article" date="2012" name="Stand. Genomic Sci.">
        <title>Complete genome sequence of Terriglobus saanensis type strain SP1PR4(T), an Acidobacteria from tundra soil.</title>
        <authorList>
            <person name="Rawat S.R."/>
            <person name="Mannisto M.K."/>
            <person name="Starovoytov V."/>
            <person name="Goodwin L."/>
            <person name="Nolan M."/>
            <person name="Hauser L."/>
            <person name="Land M."/>
            <person name="Davenport K.W."/>
            <person name="Woyke T."/>
            <person name="Haggblom M.M."/>
        </authorList>
    </citation>
    <scope>NUCLEOTIDE SEQUENCE</scope>
    <source>
        <strain evidence="6">ATCC BAA-1853 / DSM 23119 / SP1PR4</strain>
    </source>
</reference>
<dbReference type="RefSeq" id="WP_013569935.1">
    <property type="nucleotide sequence ID" value="NC_014963.1"/>
</dbReference>
<dbReference type="Pfam" id="PF10518">
    <property type="entry name" value="TAT_signal"/>
    <property type="match status" value="1"/>
</dbReference>
<dbReference type="InterPro" id="IPR006094">
    <property type="entry name" value="Oxid_FAD_bind_N"/>
</dbReference>
<proteinExistence type="predicted"/>
<dbReference type="InterPro" id="IPR016169">
    <property type="entry name" value="FAD-bd_PCMH_sub2"/>
</dbReference>
<dbReference type="Proteomes" id="UP000006844">
    <property type="component" value="Chromosome"/>
</dbReference>
<dbReference type="GO" id="GO:0016020">
    <property type="term" value="C:membrane"/>
    <property type="evidence" value="ECO:0007669"/>
    <property type="project" value="InterPro"/>
</dbReference>
<protein>
    <submittedName>
        <fullName evidence="5">FAD linked oxidase domain protein</fullName>
    </submittedName>
</protein>
<dbReference type="GO" id="GO:0080049">
    <property type="term" value="F:L-gulono-1,4-lactone dehydrogenase activity"/>
    <property type="evidence" value="ECO:0007669"/>
    <property type="project" value="TreeGrafter"/>
</dbReference>
<dbReference type="PROSITE" id="PS51318">
    <property type="entry name" value="TAT"/>
    <property type="match status" value="1"/>
</dbReference>
<accession>E8UXX1</accession>
<evidence type="ECO:0000313" key="5">
    <source>
        <dbReference type="EMBL" id="ADV84205.1"/>
    </source>
</evidence>
<feature type="signal peptide" evidence="3">
    <location>
        <begin position="1"/>
        <end position="25"/>
    </location>
</feature>
<dbReference type="InterPro" id="IPR016167">
    <property type="entry name" value="FAD-bd_PCMH_sub1"/>
</dbReference>
<evidence type="ECO:0000256" key="3">
    <source>
        <dbReference type="SAM" id="SignalP"/>
    </source>
</evidence>
<dbReference type="KEGG" id="tsa:AciPR4_3451"/>
<dbReference type="InterPro" id="IPR016171">
    <property type="entry name" value="Vanillyl_alc_oxidase_C-sub2"/>
</dbReference>
<keyword evidence="1" id="KW-0285">Flavoprotein</keyword>
<feature type="domain" description="FAD-binding PCMH-type" evidence="4">
    <location>
        <begin position="43"/>
        <end position="208"/>
    </location>
</feature>
<dbReference type="Gene3D" id="1.10.45.10">
    <property type="entry name" value="Vanillyl-alcohol Oxidase, Chain A, domain 4"/>
    <property type="match status" value="1"/>
</dbReference>
<dbReference type="OrthoDB" id="9800184at2"/>
<keyword evidence="2" id="KW-0560">Oxidoreductase</keyword>
<dbReference type="Pfam" id="PF04030">
    <property type="entry name" value="ALO"/>
    <property type="match status" value="1"/>
</dbReference>
<dbReference type="Gene3D" id="3.30.70.2520">
    <property type="match status" value="1"/>
</dbReference>
<evidence type="ECO:0000313" key="6">
    <source>
        <dbReference type="Proteomes" id="UP000006844"/>
    </source>
</evidence>
<dbReference type="Pfam" id="PF01565">
    <property type="entry name" value="FAD_binding_4"/>
    <property type="match status" value="1"/>
</dbReference>
<dbReference type="GO" id="GO:0071949">
    <property type="term" value="F:FAD binding"/>
    <property type="evidence" value="ECO:0007669"/>
    <property type="project" value="InterPro"/>
</dbReference>
<dbReference type="InterPro" id="IPR036318">
    <property type="entry name" value="FAD-bd_PCMH-like_sf"/>
</dbReference>
<dbReference type="InterPro" id="IPR006311">
    <property type="entry name" value="TAT_signal"/>
</dbReference>
<dbReference type="PIRSF" id="PIRSF000136">
    <property type="entry name" value="LGO_GLO"/>
    <property type="match status" value="1"/>
</dbReference>
<dbReference type="GO" id="GO:0003885">
    <property type="term" value="F:D-arabinono-1,4-lactone oxidase activity"/>
    <property type="evidence" value="ECO:0007669"/>
    <property type="project" value="InterPro"/>
</dbReference>